<evidence type="ECO:0000313" key="1">
    <source>
        <dbReference type="EMBL" id="MDR7665198.1"/>
    </source>
</evidence>
<reference evidence="2" key="1">
    <citation type="submission" date="2023-07" db="EMBL/GenBank/DDBJ databases">
        <title>Whole-genome sequencing of a new Methanosarcina sp. Z-7115.</title>
        <authorList>
            <person name="Zhilina T.N."/>
            <person name="Merkel A.Y."/>
        </authorList>
    </citation>
    <scope>NUCLEOTIDE SEQUENCE [LARGE SCALE GENOMIC DNA]</scope>
    <source>
        <strain evidence="2">Z-7115</strain>
    </source>
</reference>
<proteinExistence type="predicted"/>
<name>A0ABU2CZR2_9EURY</name>
<dbReference type="Proteomes" id="UP001246244">
    <property type="component" value="Unassembled WGS sequence"/>
</dbReference>
<dbReference type="InterPro" id="IPR013389">
    <property type="entry name" value="CRISPR-assoc_prot_Cas8b"/>
</dbReference>
<sequence length="652" mass="74206">MLHAIKNLGILKLIEEFPEEFDFNALDTTDYFLKQREKAISKGKYAKLQFEILKDDNIGIFSINKGKVIFEVERISDDSWKYLFLKTAPRGAYITPTWKENPKKENKKLEYTVENIIEQSKEDKSNWLLDLVTIYTAKDIECGEIDENGGLRKLSFYDTVKWAKENKNLKVFSVKFDGKYNSEMQAILNLALESKKQIYQTEQAKSFSSPEINCSLCNENQELFPNVLSGVGINIANVDKSGFFPGVDSENATKAFPICAPCAETLYVAKFHAFPILTQKISGHRVLIIPHLVESKDKVEGLDILKNSFERINLNGAKQTERYILKDLSENKGIATVTFLIGEVEGQSVNNIRKVIPGILPSRLSEISESIEVVNNIHNDLVDIHPWKLNKLNLDSKLEIISDIFGPPKYLKEKSVGRKKFKSYSVDTLQLLNSILLSRKYPLKHIITEFSSKLSYDFLGSLSEFSDKKPMRSIQDNISKMMHLLLFLERLDVIEMNSGTNFISKYLEKHDGLKPLNDFFTKEANGINTKEKQFAFLVGLLFGKLVSFQMARGVSTNALKWLKGLQLNSQDLMEIFIKTKSKLDDYSTPKSAWSNEMRGVAEAIAALGADISDWNISRKEIPYYLCLGQSLSNYYLPSKNGENKQNIQKDGE</sequence>
<protein>
    <submittedName>
        <fullName evidence="1">TM1802 family CRISPR-associated protein</fullName>
    </submittedName>
</protein>
<gene>
    <name evidence="1" type="ORF">RG963_05240</name>
</gene>
<evidence type="ECO:0000313" key="2">
    <source>
        <dbReference type="Proteomes" id="UP001246244"/>
    </source>
</evidence>
<dbReference type="EMBL" id="JAVKPK010000015">
    <property type="protein sequence ID" value="MDR7665198.1"/>
    <property type="molecule type" value="Genomic_DNA"/>
</dbReference>
<keyword evidence="2" id="KW-1185">Reference proteome</keyword>
<comment type="caution">
    <text evidence="1">The sequence shown here is derived from an EMBL/GenBank/DDBJ whole genome shotgun (WGS) entry which is preliminary data.</text>
</comment>
<dbReference type="Pfam" id="PF09484">
    <property type="entry name" value="Cas_TM1802"/>
    <property type="match status" value="1"/>
</dbReference>
<organism evidence="1 2">
    <name type="scientific">Methanosarcina baikalica</name>
    <dbReference type="NCBI Taxonomy" id="3073890"/>
    <lineage>
        <taxon>Archaea</taxon>
        <taxon>Methanobacteriati</taxon>
        <taxon>Methanobacteriota</taxon>
        <taxon>Stenosarchaea group</taxon>
        <taxon>Methanomicrobia</taxon>
        <taxon>Methanosarcinales</taxon>
        <taxon>Methanosarcinaceae</taxon>
        <taxon>Methanosarcina</taxon>
    </lineage>
</organism>
<accession>A0ABU2CZR2</accession>